<comment type="similarity">
    <text evidence="1">Belongs to the UPF0065 (bug) family.</text>
</comment>
<dbReference type="OrthoDB" id="8880247at2"/>
<evidence type="ECO:0000313" key="2">
    <source>
        <dbReference type="EMBL" id="TGE39176.1"/>
    </source>
</evidence>
<comment type="caution">
    <text evidence="2">The sequence shown here is derived from an EMBL/GenBank/DDBJ whole genome shotgun (WGS) entry which is preliminary data.</text>
</comment>
<dbReference type="Proteomes" id="UP000298460">
    <property type="component" value="Unassembled WGS sequence"/>
</dbReference>
<dbReference type="InterPro" id="IPR042100">
    <property type="entry name" value="Bug_dom1"/>
</dbReference>
<dbReference type="SUPFAM" id="SSF53850">
    <property type="entry name" value="Periplasmic binding protein-like II"/>
    <property type="match status" value="1"/>
</dbReference>
<dbReference type="RefSeq" id="WP_135545670.1">
    <property type="nucleotide sequence ID" value="NZ_SPQQ01000002.1"/>
</dbReference>
<name>A0A4Z0RC25_9FIRM</name>
<dbReference type="AlphaFoldDB" id="A0A4Z0RC25"/>
<reference evidence="2 3" key="1">
    <citation type="submission" date="2019-03" db="EMBL/GenBank/DDBJ databases">
        <title>Draft Genome Sequence of Desulfosporosinus fructosivorans Strain 63.6F, Isolated from Marine Sediment in the Baltic Sea.</title>
        <authorList>
            <person name="Hausmann B."/>
            <person name="Vandieken V."/>
            <person name="Pjevac P."/>
            <person name="Schreck K."/>
            <person name="Herbold C.W."/>
            <person name="Loy A."/>
        </authorList>
    </citation>
    <scope>NUCLEOTIDE SEQUENCE [LARGE SCALE GENOMIC DNA]</scope>
    <source>
        <strain evidence="2 3">63.6F</strain>
    </source>
</reference>
<dbReference type="Gene3D" id="3.40.190.10">
    <property type="entry name" value="Periplasmic binding protein-like II"/>
    <property type="match status" value="1"/>
</dbReference>
<dbReference type="PIRSF" id="PIRSF017082">
    <property type="entry name" value="YflP"/>
    <property type="match status" value="1"/>
</dbReference>
<evidence type="ECO:0000256" key="1">
    <source>
        <dbReference type="ARBA" id="ARBA00006987"/>
    </source>
</evidence>
<dbReference type="PANTHER" id="PTHR42928:SF5">
    <property type="entry name" value="BLR1237 PROTEIN"/>
    <property type="match status" value="1"/>
</dbReference>
<protein>
    <submittedName>
        <fullName evidence="2">Tripartite tricarboxylate transporter substrate binding protein</fullName>
    </submittedName>
</protein>
<dbReference type="EMBL" id="SPQQ01000002">
    <property type="protein sequence ID" value="TGE39176.1"/>
    <property type="molecule type" value="Genomic_DNA"/>
</dbReference>
<dbReference type="InterPro" id="IPR005064">
    <property type="entry name" value="BUG"/>
</dbReference>
<evidence type="ECO:0000313" key="3">
    <source>
        <dbReference type="Proteomes" id="UP000298460"/>
    </source>
</evidence>
<keyword evidence="3" id="KW-1185">Reference proteome</keyword>
<sequence length="339" mass="36486">MKQALRNTKGLKRIGALISIIALVLTLGTGCGTTNVSQKSDNTQTKAVKYPTRPINIIVPFGAGGGADQLGRLLSKELGQSLGVSLPVVNMAGASGTVGLTKLVTEPADGYNLYVYVTDTHATLSGANPAYKLEEITPVARLLKAPSCLFVATDSPFKTWADLEKNIKANPGQVKVAGNGEGSVDDVALTYLEKNHGLKVNKIPYANPGERYTSIIGGHADVLYEQPGDVAQYIDQKQMRPVLVFDEKRLAEFPDVPCTGELGMKIFLPFDRTIMVKAGTSPEVITILSDAMKKIYDTSPDFQKFLKANYTTQDSYLGPEDAKKALQDSVETMKKALGK</sequence>
<dbReference type="Gene3D" id="3.40.190.150">
    <property type="entry name" value="Bordetella uptake gene, domain 1"/>
    <property type="match status" value="1"/>
</dbReference>
<dbReference type="PANTHER" id="PTHR42928">
    <property type="entry name" value="TRICARBOXYLATE-BINDING PROTEIN"/>
    <property type="match status" value="1"/>
</dbReference>
<proteinExistence type="inferred from homology"/>
<organism evidence="2 3">
    <name type="scientific">Desulfosporosinus fructosivorans</name>
    <dbReference type="NCBI Taxonomy" id="2018669"/>
    <lineage>
        <taxon>Bacteria</taxon>
        <taxon>Bacillati</taxon>
        <taxon>Bacillota</taxon>
        <taxon>Clostridia</taxon>
        <taxon>Eubacteriales</taxon>
        <taxon>Desulfitobacteriaceae</taxon>
        <taxon>Desulfosporosinus</taxon>
    </lineage>
</organism>
<dbReference type="Pfam" id="PF03401">
    <property type="entry name" value="TctC"/>
    <property type="match status" value="1"/>
</dbReference>
<gene>
    <name evidence="2" type="ORF">E4K67_06875</name>
</gene>
<dbReference type="CDD" id="cd07012">
    <property type="entry name" value="PBP2_Bug_TTT"/>
    <property type="match status" value="1"/>
</dbReference>
<dbReference type="PROSITE" id="PS51257">
    <property type="entry name" value="PROKAR_LIPOPROTEIN"/>
    <property type="match status" value="1"/>
</dbReference>
<accession>A0A4Z0RC25</accession>